<feature type="region of interest" description="Disordered" evidence="1">
    <location>
        <begin position="108"/>
        <end position="129"/>
    </location>
</feature>
<sequence length="180" mass="18508">MEGLTVRGNSRFSVLVHGRAAMALLPLDHRCEAELAQLEGGEAVQLECEAGAGPGWIADVRAIARPHPATLQATGPAARIARWLCVGACVPRASLGVPGGLRQAGGPSWSDLPLDPAAPAAAAPSRPSGSVNFSRSLFRPFLAVAASTSGPAQDRLSPSTAMLGLLRPRAEPDRGLIAEP</sequence>
<accession>A0A7S0M7J9</accession>
<evidence type="ECO:0000256" key="1">
    <source>
        <dbReference type="SAM" id="MobiDB-lite"/>
    </source>
</evidence>
<feature type="compositionally biased region" description="Low complexity" evidence="1">
    <location>
        <begin position="111"/>
        <end position="124"/>
    </location>
</feature>
<protein>
    <submittedName>
        <fullName evidence="2">Uncharacterized protein</fullName>
    </submittedName>
</protein>
<reference evidence="2" key="1">
    <citation type="submission" date="2021-01" db="EMBL/GenBank/DDBJ databases">
        <authorList>
            <person name="Corre E."/>
            <person name="Pelletier E."/>
            <person name="Niang G."/>
            <person name="Scheremetjew M."/>
            <person name="Finn R."/>
            <person name="Kale V."/>
            <person name="Holt S."/>
            <person name="Cochrane G."/>
            <person name="Meng A."/>
            <person name="Brown T."/>
            <person name="Cohen L."/>
        </authorList>
    </citation>
    <scope>NUCLEOTIDE SEQUENCE</scope>
    <source>
        <strain evidence="2">CCAP979/52</strain>
    </source>
</reference>
<feature type="compositionally biased region" description="Basic and acidic residues" evidence="1">
    <location>
        <begin position="168"/>
        <end position="180"/>
    </location>
</feature>
<evidence type="ECO:0000313" key="2">
    <source>
        <dbReference type="EMBL" id="CAD8631990.1"/>
    </source>
</evidence>
<organism evidence="2">
    <name type="scientific">Cryptomonas curvata</name>
    <dbReference type="NCBI Taxonomy" id="233186"/>
    <lineage>
        <taxon>Eukaryota</taxon>
        <taxon>Cryptophyceae</taxon>
        <taxon>Cryptomonadales</taxon>
        <taxon>Cryptomonadaceae</taxon>
        <taxon>Cryptomonas</taxon>
    </lineage>
</organism>
<gene>
    <name evidence="2" type="ORF">CCUR1050_LOCUS9670</name>
</gene>
<feature type="compositionally biased region" description="Polar residues" evidence="1">
    <location>
        <begin position="147"/>
        <end position="160"/>
    </location>
</feature>
<feature type="region of interest" description="Disordered" evidence="1">
    <location>
        <begin position="147"/>
        <end position="180"/>
    </location>
</feature>
<dbReference type="AlphaFoldDB" id="A0A7S0M7J9"/>
<dbReference type="EMBL" id="HBEZ01017554">
    <property type="protein sequence ID" value="CAD8631990.1"/>
    <property type="molecule type" value="Transcribed_RNA"/>
</dbReference>
<name>A0A7S0M7J9_9CRYP</name>
<proteinExistence type="predicted"/>